<reference evidence="1 2" key="1">
    <citation type="submission" date="2021-01" db="EMBL/GenBank/DDBJ databases">
        <title>Azospirillum sp. YIM DDC1 draft genome.</title>
        <authorList>
            <person name="Wang Y.-X."/>
        </authorList>
    </citation>
    <scope>NUCLEOTIDE SEQUENCE [LARGE SCALE GENOMIC DNA]</scope>
    <source>
        <strain evidence="1 2">YIM DDC1</strain>
    </source>
</reference>
<dbReference type="RefSeq" id="WP_200485202.1">
    <property type="nucleotide sequence ID" value="NZ_JAEPIV010000004.1"/>
</dbReference>
<gene>
    <name evidence="1" type="ORF">JJL56_11590</name>
</gene>
<keyword evidence="2" id="KW-1185">Reference proteome</keyword>
<protein>
    <submittedName>
        <fullName evidence="1">Uncharacterized protein</fullName>
    </submittedName>
</protein>
<dbReference type="Proteomes" id="UP000654452">
    <property type="component" value="Unassembled WGS sequence"/>
</dbReference>
<dbReference type="EMBL" id="JAEPIV010000004">
    <property type="protein sequence ID" value="MBK4719515.1"/>
    <property type="molecule type" value="Genomic_DNA"/>
</dbReference>
<comment type="caution">
    <text evidence="1">The sequence shown here is derived from an EMBL/GenBank/DDBJ whole genome shotgun (WGS) entry which is preliminary data.</text>
</comment>
<evidence type="ECO:0000313" key="1">
    <source>
        <dbReference type="EMBL" id="MBK4719515.1"/>
    </source>
</evidence>
<accession>A0ABS1HXG5</accession>
<evidence type="ECO:0000313" key="2">
    <source>
        <dbReference type="Proteomes" id="UP000654452"/>
    </source>
</evidence>
<name>A0ABS1HXG5_9PROT</name>
<organism evidence="1 2">
    <name type="scientific">Azospirillum aestuarii</name>
    <dbReference type="NCBI Taxonomy" id="2802052"/>
    <lineage>
        <taxon>Bacteria</taxon>
        <taxon>Pseudomonadati</taxon>
        <taxon>Pseudomonadota</taxon>
        <taxon>Alphaproteobacteria</taxon>
        <taxon>Rhodospirillales</taxon>
        <taxon>Azospirillaceae</taxon>
        <taxon>Azospirillum</taxon>
    </lineage>
</organism>
<sequence>MFDVVGDALLFGFDLIQELHRLQADFRFPGLAQFQDVVHFEGDQR</sequence>
<proteinExistence type="predicted"/>